<feature type="domain" description="HTH lacI-type" evidence="6">
    <location>
        <begin position="27"/>
        <end position="77"/>
    </location>
</feature>
<evidence type="ECO:0000256" key="3">
    <source>
        <dbReference type="ARBA" id="ARBA00023125"/>
    </source>
</evidence>
<dbReference type="PANTHER" id="PTHR30146:SF95">
    <property type="entry name" value="RIBOSE OPERON REPRESSOR"/>
    <property type="match status" value="1"/>
</dbReference>
<dbReference type="Proteomes" id="UP000245845">
    <property type="component" value="Unassembled WGS sequence"/>
</dbReference>
<dbReference type="PROSITE" id="PS50932">
    <property type="entry name" value="HTH_LACI_2"/>
    <property type="match status" value="1"/>
</dbReference>
<dbReference type="Gene3D" id="1.10.260.40">
    <property type="entry name" value="lambda repressor-like DNA-binding domains"/>
    <property type="match status" value="1"/>
</dbReference>
<sequence>MSTQEPAGKQANSGRTNNRSTRNTSIDVAKLAGVSQATVSRAFNPSSKMSPETRRKVLDAAEALKYAPDAIARSLISNSTNIVAVIMQNPMNPFYAKALTKLSIQLRSFGKQILYFYLDDPDNLHEIINQVLQYRVDGVIITSVSLTSNLADICFDFGVPVVLFNRHTNSPQVQAVCCDNIQAGRDCADYFFMKGYRKFAFIGGYDKVSTSHDRKTGFLARLKERGIQNAKVYHSEFAYEAGQEAFRHLIKDMGTPPEAIFCASDLICAGVMDSARFEYHYRIPEDIAMIGFDDIQLASYASYNMTSFVQPMDEMIAKICELIMAPEKNNIQPNLTLFPCTLITRSTA</sequence>
<dbReference type="CDD" id="cd01392">
    <property type="entry name" value="HTH_LacI"/>
    <property type="match status" value="1"/>
</dbReference>
<evidence type="ECO:0000313" key="8">
    <source>
        <dbReference type="Proteomes" id="UP000245845"/>
    </source>
</evidence>
<keyword evidence="1" id="KW-0678">Repressor</keyword>
<evidence type="ECO:0000256" key="2">
    <source>
        <dbReference type="ARBA" id="ARBA00023015"/>
    </source>
</evidence>
<dbReference type="SUPFAM" id="SSF53822">
    <property type="entry name" value="Periplasmic binding protein-like I"/>
    <property type="match status" value="1"/>
</dbReference>
<feature type="region of interest" description="Disordered" evidence="5">
    <location>
        <begin position="1"/>
        <end position="25"/>
    </location>
</feature>
<keyword evidence="2" id="KW-0805">Transcription regulation</keyword>
<dbReference type="PANTHER" id="PTHR30146">
    <property type="entry name" value="LACI-RELATED TRANSCRIPTIONAL REPRESSOR"/>
    <property type="match status" value="1"/>
</dbReference>
<dbReference type="CDD" id="cd06278">
    <property type="entry name" value="PBP1_LacI-like"/>
    <property type="match status" value="1"/>
</dbReference>
<dbReference type="OrthoDB" id="9775106at2"/>
<dbReference type="InterPro" id="IPR010982">
    <property type="entry name" value="Lambda_DNA-bd_dom_sf"/>
</dbReference>
<keyword evidence="3" id="KW-0238">DNA-binding</keyword>
<name>A0A2Y9BBF1_9FIRM</name>
<comment type="caution">
    <text evidence="7">The sequence shown here is derived from an EMBL/GenBank/DDBJ whole genome shotgun (WGS) entry which is preliminary data.</text>
</comment>
<dbReference type="RefSeq" id="WP_109730712.1">
    <property type="nucleotide sequence ID" value="NZ_BAAACK010000019.1"/>
</dbReference>
<dbReference type="SMART" id="SM00354">
    <property type="entry name" value="HTH_LACI"/>
    <property type="match status" value="1"/>
</dbReference>
<dbReference type="Pfam" id="PF13377">
    <property type="entry name" value="Peripla_BP_3"/>
    <property type="match status" value="1"/>
</dbReference>
<organism evidence="7 8">
    <name type="scientific">Faecalicatena orotica</name>
    <dbReference type="NCBI Taxonomy" id="1544"/>
    <lineage>
        <taxon>Bacteria</taxon>
        <taxon>Bacillati</taxon>
        <taxon>Bacillota</taxon>
        <taxon>Clostridia</taxon>
        <taxon>Lachnospirales</taxon>
        <taxon>Lachnospiraceae</taxon>
        <taxon>Faecalicatena</taxon>
    </lineage>
</organism>
<evidence type="ECO:0000313" key="7">
    <source>
        <dbReference type="EMBL" id="PWJ30276.1"/>
    </source>
</evidence>
<accession>A0A2Y9BBF1</accession>
<dbReference type="AlphaFoldDB" id="A0A2Y9BBF1"/>
<proteinExistence type="predicted"/>
<evidence type="ECO:0000256" key="5">
    <source>
        <dbReference type="SAM" id="MobiDB-lite"/>
    </source>
</evidence>
<keyword evidence="4" id="KW-0804">Transcription</keyword>
<feature type="compositionally biased region" description="Low complexity" evidence="5">
    <location>
        <begin position="12"/>
        <end position="25"/>
    </location>
</feature>
<dbReference type="Pfam" id="PF00356">
    <property type="entry name" value="LacI"/>
    <property type="match status" value="1"/>
</dbReference>
<reference evidence="7 8" key="1">
    <citation type="submission" date="2018-05" db="EMBL/GenBank/DDBJ databases">
        <title>The Hungate 1000. A catalogue of reference genomes from the rumen microbiome.</title>
        <authorList>
            <person name="Kelly W."/>
        </authorList>
    </citation>
    <scope>NUCLEOTIDE SEQUENCE [LARGE SCALE GENOMIC DNA]</scope>
    <source>
        <strain evidence="7 8">NLAE-zl-C242</strain>
    </source>
</reference>
<dbReference type="SUPFAM" id="SSF47413">
    <property type="entry name" value="lambda repressor-like DNA-binding domains"/>
    <property type="match status" value="1"/>
</dbReference>
<keyword evidence="8" id="KW-1185">Reference proteome</keyword>
<dbReference type="InterPro" id="IPR028082">
    <property type="entry name" value="Peripla_BP_I"/>
</dbReference>
<dbReference type="GO" id="GO:0003700">
    <property type="term" value="F:DNA-binding transcription factor activity"/>
    <property type="evidence" value="ECO:0007669"/>
    <property type="project" value="TreeGrafter"/>
</dbReference>
<evidence type="ECO:0000259" key="6">
    <source>
        <dbReference type="PROSITE" id="PS50932"/>
    </source>
</evidence>
<evidence type="ECO:0000256" key="1">
    <source>
        <dbReference type="ARBA" id="ARBA00022491"/>
    </source>
</evidence>
<dbReference type="InterPro" id="IPR000843">
    <property type="entry name" value="HTH_LacI"/>
</dbReference>
<dbReference type="GO" id="GO:0000976">
    <property type="term" value="F:transcription cis-regulatory region binding"/>
    <property type="evidence" value="ECO:0007669"/>
    <property type="project" value="TreeGrafter"/>
</dbReference>
<protein>
    <submittedName>
        <fullName evidence="7">LacI family transcriptional regulator</fullName>
    </submittedName>
</protein>
<evidence type="ECO:0000256" key="4">
    <source>
        <dbReference type="ARBA" id="ARBA00023163"/>
    </source>
</evidence>
<dbReference type="InterPro" id="IPR046335">
    <property type="entry name" value="LacI/GalR-like_sensor"/>
</dbReference>
<dbReference type="EMBL" id="QGDL01000004">
    <property type="protein sequence ID" value="PWJ30276.1"/>
    <property type="molecule type" value="Genomic_DNA"/>
</dbReference>
<gene>
    <name evidence="7" type="ORF">A8806_104144</name>
</gene>
<dbReference type="Gene3D" id="3.40.50.2300">
    <property type="match status" value="2"/>
</dbReference>